<keyword evidence="2" id="KW-1185">Reference proteome</keyword>
<reference evidence="1" key="1">
    <citation type="submission" date="2020-10" db="EMBL/GenBank/DDBJ databases">
        <title>ChiBAC.</title>
        <authorList>
            <person name="Zenner C."/>
            <person name="Hitch T.C.A."/>
            <person name="Clavel T."/>
        </authorList>
    </citation>
    <scope>NUCLEOTIDE SEQUENCE</scope>
    <source>
        <strain evidence="1">DSM 107454</strain>
    </source>
</reference>
<evidence type="ECO:0000313" key="1">
    <source>
        <dbReference type="EMBL" id="MBE5041158.1"/>
    </source>
</evidence>
<dbReference type="EMBL" id="JADCKB010000037">
    <property type="protein sequence ID" value="MBE5041158.1"/>
    <property type="molecule type" value="Genomic_DNA"/>
</dbReference>
<name>A0A9D5RCN4_9FIRM</name>
<protein>
    <submittedName>
        <fullName evidence="1">Uncharacterized protein</fullName>
    </submittedName>
</protein>
<dbReference type="AlphaFoldDB" id="A0A9D5RCN4"/>
<sequence>MNDDKKQLCPNCKTGADALKLDPHEPMCPYMEFHNGQTCTKYVPIQKDNG</sequence>
<proteinExistence type="predicted"/>
<evidence type="ECO:0000313" key="2">
    <source>
        <dbReference type="Proteomes" id="UP000806542"/>
    </source>
</evidence>
<gene>
    <name evidence="1" type="ORF">INF28_11915</name>
</gene>
<dbReference type="Proteomes" id="UP000806542">
    <property type="component" value="Unassembled WGS sequence"/>
</dbReference>
<accession>A0A9D5RCN4</accession>
<comment type="caution">
    <text evidence="1">The sequence shown here is derived from an EMBL/GenBank/DDBJ whole genome shotgun (WGS) entry which is preliminary data.</text>
</comment>
<organism evidence="1 2">
    <name type="scientific">Ructibacterium gallinarum</name>
    <dbReference type="NCBI Taxonomy" id="2779355"/>
    <lineage>
        <taxon>Bacteria</taxon>
        <taxon>Bacillati</taxon>
        <taxon>Bacillota</taxon>
        <taxon>Clostridia</taxon>
        <taxon>Eubacteriales</taxon>
        <taxon>Oscillospiraceae</taxon>
        <taxon>Ructibacterium</taxon>
    </lineage>
</organism>
<dbReference type="RefSeq" id="WP_226393692.1">
    <property type="nucleotide sequence ID" value="NZ_JADCKB010000037.1"/>
</dbReference>